<evidence type="ECO:0000256" key="8">
    <source>
        <dbReference type="ARBA" id="ARBA00022884"/>
    </source>
</evidence>
<protein>
    <submittedName>
        <fullName evidence="13">tRNA nucleotidyltransferase (CCA-adding enzyme)</fullName>
    </submittedName>
</protein>
<feature type="domain" description="Poly A polymerase head" evidence="10">
    <location>
        <begin position="24"/>
        <end position="144"/>
    </location>
</feature>
<evidence type="ECO:0000256" key="7">
    <source>
        <dbReference type="ARBA" id="ARBA00022842"/>
    </source>
</evidence>
<dbReference type="SUPFAM" id="SSF81891">
    <property type="entry name" value="Poly A polymerase C-terminal region-like"/>
    <property type="match status" value="1"/>
</dbReference>
<dbReference type="PANTHER" id="PTHR46173">
    <property type="entry name" value="CCA TRNA NUCLEOTIDYLTRANSFERASE 1, MITOCHONDRIAL"/>
    <property type="match status" value="1"/>
</dbReference>
<dbReference type="Proteomes" id="UP000198970">
    <property type="component" value="Chromosome I"/>
</dbReference>
<evidence type="ECO:0000256" key="2">
    <source>
        <dbReference type="ARBA" id="ARBA00022679"/>
    </source>
</evidence>
<evidence type="ECO:0000256" key="5">
    <source>
        <dbReference type="ARBA" id="ARBA00022723"/>
    </source>
</evidence>
<dbReference type="NCBIfam" id="NF009814">
    <property type="entry name" value="PRK13299.1"/>
    <property type="match status" value="1"/>
</dbReference>
<dbReference type="InterPro" id="IPR043519">
    <property type="entry name" value="NT_sf"/>
</dbReference>
<evidence type="ECO:0000259" key="10">
    <source>
        <dbReference type="Pfam" id="PF01743"/>
    </source>
</evidence>
<dbReference type="InterPro" id="IPR050264">
    <property type="entry name" value="Bact_CCA-adding_enz_type3_sf"/>
</dbReference>
<evidence type="ECO:0000256" key="6">
    <source>
        <dbReference type="ARBA" id="ARBA00022741"/>
    </source>
</evidence>
<dbReference type="EMBL" id="LT630003">
    <property type="protein sequence ID" value="SEU05417.1"/>
    <property type="molecule type" value="Genomic_DNA"/>
</dbReference>
<dbReference type="InterPro" id="IPR002646">
    <property type="entry name" value="PolA_pol_head_dom"/>
</dbReference>
<dbReference type="CDD" id="cd05398">
    <property type="entry name" value="NT_ClassII-CCAase"/>
    <property type="match status" value="1"/>
</dbReference>
<evidence type="ECO:0000256" key="9">
    <source>
        <dbReference type="RuleBase" id="RU003953"/>
    </source>
</evidence>
<evidence type="ECO:0000256" key="1">
    <source>
        <dbReference type="ARBA" id="ARBA00001946"/>
    </source>
</evidence>
<sequence>MIKIQVPEAARKIIEQLNTSGFEAYVVGGCVRDSLLGRSPEDWDITTSAKPEQVKEIFNRTVDTGIQHGTVTVLIDHEGYEVTTYRIDGEYEDGRHPKSVEFTGNLLEDLKRRDFTINAMAYSDREGLVDAFDGVKDLEGRVIRCVGNPLDRFNEDALRILRAIRFSAQLGFDMEAKTRAAISVIAPNMAKVSKERIQVELTKLLLSDHPGRLMDVYENGIGPYISEHFEDAGKKLFEAERLTELPPEKHMRWTGFLRLEEPEDAVRILKELKLDNDTIYQTKTLVSLWKTEIPAHKPAIRQVMSTLSPELFKDLLYFQKVFCHTSYETRLKIVEQYSEEILKDGECIRLKDMAVTGRELINAGMKPGPGMGMVLNRLFQLVLEKPECNNREYLMKSAEQFIKEQG</sequence>
<organism evidence="13 14">
    <name type="scientific">Lacrimispora sphenoides JCM 1415</name>
    <dbReference type="NCBI Taxonomy" id="1297793"/>
    <lineage>
        <taxon>Bacteria</taxon>
        <taxon>Bacillati</taxon>
        <taxon>Bacillota</taxon>
        <taxon>Clostridia</taxon>
        <taxon>Lachnospirales</taxon>
        <taxon>Lachnospiraceae</taxon>
        <taxon>Lacrimispora</taxon>
    </lineage>
</organism>
<name>A0ABY1CHP9_9FIRM</name>
<evidence type="ECO:0000256" key="4">
    <source>
        <dbReference type="ARBA" id="ARBA00022695"/>
    </source>
</evidence>
<keyword evidence="8 9" id="KW-0694">RNA-binding</keyword>
<keyword evidence="5" id="KW-0479">Metal-binding</keyword>
<keyword evidence="14" id="KW-1185">Reference proteome</keyword>
<evidence type="ECO:0000259" key="11">
    <source>
        <dbReference type="Pfam" id="PF12627"/>
    </source>
</evidence>
<comment type="cofactor">
    <cofactor evidence="1">
        <name>Mg(2+)</name>
        <dbReference type="ChEBI" id="CHEBI:18420"/>
    </cofactor>
</comment>
<dbReference type="SUPFAM" id="SSF81301">
    <property type="entry name" value="Nucleotidyltransferase"/>
    <property type="match status" value="1"/>
</dbReference>
<dbReference type="Gene3D" id="1.10.246.80">
    <property type="match status" value="1"/>
</dbReference>
<evidence type="ECO:0000259" key="12">
    <source>
        <dbReference type="Pfam" id="PF13735"/>
    </source>
</evidence>
<dbReference type="Gene3D" id="3.30.460.10">
    <property type="entry name" value="Beta Polymerase, domain 2"/>
    <property type="match status" value="1"/>
</dbReference>
<accession>A0ABY1CHP9</accession>
<gene>
    <name evidence="13" type="ORF">SAMN02745906_4434</name>
</gene>
<evidence type="ECO:0000313" key="14">
    <source>
        <dbReference type="Proteomes" id="UP000198970"/>
    </source>
</evidence>
<dbReference type="Pfam" id="PF13735">
    <property type="entry name" value="tRNA_NucTran2_2"/>
    <property type="match status" value="1"/>
</dbReference>
<keyword evidence="3" id="KW-0819">tRNA processing</keyword>
<keyword evidence="6" id="KW-0547">Nucleotide-binding</keyword>
<proteinExistence type="inferred from homology"/>
<feature type="domain" description="tRNA nucleotidyltransferase/poly(A) polymerase RNA and SrmB- binding" evidence="11">
    <location>
        <begin position="171"/>
        <end position="214"/>
    </location>
</feature>
<dbReference type="PANTHER" id="PTHR46173:SF1">
    <property type="entry name" value="CCA TRNA NUCLEOTIDYLTRANSFERASE 1, MITOCHONDRIAL"/>
    <property type="match status" value="1"/>
</dbReference>
<dbReference type="InterPro" id="IPR032828">
    <property type="entry name" value="PolyA_RNA-bd"/>
</dbReference>
<evidence type="ECO:0000313" key="13">
    <source>
        <dbReference type="EMBL" id="SEU05417.1"/>
    </source>
</evidence>
<keyword evidence="2 9" id="KW-0808">Transferase</keyword>
<dbReference type="Pfam" id="PF01743">
    <property type="entry name" value="PolyA_pol"/>
    <property type="match status" value="1"/>
</dbReference>
<feature type="domain" description="CCA-adding enzyme C-terminal" evidence="12">
    <location>
        <begin position="253"/>
        <end position="396"/>
    </location>
</feature>
<keyword evidence="7" id="KW-0460">Magnesium</keyword>
<dbReference type="InterPro" id="IPR032810">
    <property type="entry name" value="CCA-adding_enz_C"/>
</dbReference>
<reference evidence="13 14" key="1">
    <citation type="submission" date="2016-10" db="EMBL/GenBank/DDBJ databases">
        <authorList>
            <person name="Varghese N."/>
            <person name="Submissions S."/>
        </authorList>
    </citation>
    <scope>NUCLEOTIDE SEQUENCE [LARGE SCALE GENOMIC DNA]</scope>
    <source>
        <strain evidence="13 14">ATCC 19403</strain>
    </source>
</reference>
<evidence type="ECO:0000256" key="3">
    <source>
        <dbReference type="ARBA" id="ARBA00022694"/>
    </source>
</evidence>
<comment type="similarity">
    <text evidence="9">Belongs to the tRNA nucleotidyltransferase/poly(A) polymerase family.</text>
</comment>
<keyword evidence="4" id="KW-0548">Nucleotidyltransferase</keyword>
<dbReference type="Pfam" id="PF12627">
    <property type="entry name" value="PolyA_pol_RNAbd"/>
    <property type="match status" value="1"/>
</dbReference>
<dbReference type="Gene3D" id="1.10.3090.10">
    <property type="entry name" value="cca-adding enzyme, domain 2"/>
    <property type="match status" value="1"/>
</dbReference>